<evidence type="ECO:0000313" key="1">
    <source>
        <dbReference type="EMBL" id="RKK29878.1"/>
    </source>
</evidence>
<accession>A0A3L6P7Q2</accession>
<comment type="caution">
    <text evidence="1">The sequence shown here is derived from an EMBL/GenBank/DDBJ whole genome shotgun (WGS) entry which is preliminary data.</text>
</comment>
<dbReference type="Proteomes" id="UP000270866">
    <property type="component" value="Chromosome 1"/>
</dbReference>
<protein>
    <submittedName>
        <fullName evidence="1">Uncharacterized protein</fullName>
    </submittedName>
</protein>
<organism evidence="1">
    <name type="scientific">Fusarium oxysporum f. sp. cepae</name>
    <dbReference type="NCBI Taxonomy" id="396571"/>
    <lineage>
        <taxon>Eukaryota</taxon>
        <taxon>Fungi</taxon>
        <taxon>Dikarya</taxon>
        <taxon>Ascomycota</taxon>
        <taxon>Pezizomycotina</taxon>
        <taxon>Sordariomycetes</taxon>
        <taxon>Hypocreomycetidae</taxon>
        <taxon>Hypocreales</taxon>
        <taxon>Nectriaceae</taxon>
        <taxon>Fusarium</taxon>
        <taxon>Fusarium oxysporum species complex</taxon>
    </lineage>
</organism>
<dbReference type="AlphaFoldDB" id="A0A3L6P7Q2"/>
<proteinExistence type="predicted"/>
<sequence>MLEAAEVHTTQQIVQGHHTILAPQRKVWYGVLCQCITWDFRSSKSTDKRDYDHMCIIGDQC</sequence>
<gene>
    <name evidence="1" type="ORF">BFJ65_g1789</name>
</gene>
<dbReference type="EMBL" id="MRCU01000001">
    <property type="protein sequence ID" value="RKK29878.1"/>
    <property type="molecule type" value="Genomic_DNA"/>
</dbReference>
<name>A0A3L6P7Q2_FUSOX</name>
<reference evidence="1" key="1">
    <citation type="journal article" date="2018" name="Sci. Rep.">
        <title>Characterisation of pathogen-specific regions and novel effector candidates in Fusarium oxysporum f. sp. cepae.</title>
        <authorList>
            <person name="Armitage A.D."/>
            <person name="Taylor A."/>
            <person name="Sobczyk M.K."/>
            <person name="Baxter L."/>
            <person name="Greenfield B.P."/>
            <person name="Bates H.J."/>
            <person name="Wilson F."/>
            <person name="Jackson A.C."/>
            <person name="Ott S."/>
            <person name="Harrison R.J."/>
            <person name="Clarkson J.P."/>
        </authorList>
    </citation>
    <scope>NUCLEOTIDE SEQUENCE [LARGE SCALE GENOMIC DNA]</scope>
    <source>
        <strain evidence="1">FoC_Fus2</strain>
    </source>
</reference>